<dbReference type="AlphaFoldDB" id="A0A9E2S8S2"/>
<evidence type="ECO:0000259" key="2">
    <source>
        <dbReference type="Pfam" id="PF01841"/>
    </source>
</evidence>
<dbReference type="Pfam" id="PF12969">
    <property type="entry name" value="DUF3857"/>
    <property type="match status" value="1"/>
</dbReference>
<evidence type="ECO:0000313" key="5">
    <source>
        <dbReference type="Proteomes" id="UP000812270"/>
    </source>
</evidence>
<name>A0A9E2S8S2_9BACT</name>
<dbReference type="Proteomes" id="UP000812270">
    <property type="component" value="Unassembled WGS sequence"/>
</dbReference>
<proteinExistence type="predicted"/>
<sequence length="672" mass="77332">MKRSFLFIVLQLCFGLIVSAQEKCVVDFGKVYPKDFDLSKEKVDTAANAVVIADIGRSSFDGNLKGAFSIIFKRQLRIKIQNKNGLDAASFEIPLYQSEGNKQEELGNFKASTYNLENGSVIETKLENSQVFEEKRSKNWVVKKIAMPAVKEGSIIDIVYTVYSDFLFNLHSWEFQGKYPKLWSEYEVNIPEYFTYITLAQGYTPYHIKEESRQLGSFNIMWQDVIGGYDRQSVTGTVNRTRWVMKNVPALKKEAFTTTLDNHVSKLEFQLSEISYPNSMPKSVMSTWNNVGEELRNSEYFGAQLHINNTWLGDEMKTIVAGSKNSLERMKRIYAFVRDNFTCTFHSGSYLTTNSLRTVFKNRSGNVADLNLLLTAMLSYEGFNAYPVLLSTRSHGYTNKIYPVMDKFNYVVTCVKTSSDQWFLDASNPLLGFGKLDEECYNGHARMLVRKNLLPIYFESDSVREEKFTTVFIEMDETGTLNGHVNFTPGYYESMTLRGVVKKKGKEEFEKRIRSNYDSDWHIDSIGIDLLDSLEAPLDLHYELALNNSADIVYINPLLTGGLKNNPFISTERYYPVEMPYAFDELHVFNMEVPRTYEINELPGSVKVTFNGGQGGFEYQITQDDNLIQMKARVYFKRTNFQPEEYQSLRDFFSHVVKKESEQIVLKKKKSL</sequence>
<dbReference type="InterPro" id="IPR024618">
    <property type="entry name" value="DUF3857"/>
</dbReference>
<keyword evidence="5" id="KW-1185">Reference proteome</keyword>
<reference evidence="4" key="1">
    <citation type="submission" date="2021-06" db="EMBL/GenBank/DDBJ databases">
        <authorList>
            <person name="Huq M.A."/>
        </authorList>
    </citation>
    <scope>NUCLEOTIDE SEQUENCE</scope>
    <source>
        <strain evidence="4">MAH-26</strain>
    </source>
</reference>
<accession>A0A9E2S8S2</accession>
<gene>
    <name evidence="4" type="ORF">KTO63_14795</name>
</gene>
<feature type="domain" description="DUF3857" evidence="3">
    <location>
        <begin position="73"/>
        <end position="211"/>
    </location>
</feature>
<dbReference type="InterPro" id="IPR002931">
    <property type="entry name" value="Transglutaminase-like"/>
</dbReference>
<feature type="chain" id="PRO_5039635446" evidence="1">
    <location>
        <begin position="21"/>
        <end position="672"/>
    </location>
</feature>
<evidence type="ECO:0000259" key="3">
    <source>
        <dbReference type="Pfam" id="PF12969"/>
    </source>
</evidence>
<feature type="signal peptide" evidence="1">
    <location>
        <begin position="1"/>
        <end position="20"/>
    </location>
</feature>
<dbReference type="EMBL" id="JAHSPG010000012">
    <property type="protein sequence ID" value="MBV4358431.1"/>
    <property type="molecule type" value="Genomic_DNA"/>
</dbReference>
<dbReference type="Pfam" id="PF01841">
    <property type="entry name" value="Transglut_core"/>
    <property type="match status" value="1"/>
</dbReference>
<evidence type="ECO:0000313" key="4">
    <source>
        <dbReference type="EMBL" id="MBV4358431.1"/>
    </source>
</evidence>
<keyword evidence="1" id="KW-0732">Signal</keyword>
<dbReference type="RefSeq" id="WP_217792110.1">
    <property type="nucleotide sequence ID" value="NZ_JAHSPG010000012.1"/>
</dbReference>
<organism evidence="4 5">
    <name type="scientific">Pinibacter aurantiacus</name>
    <dbReference type="NCBI Taxonomy" id="2851599"/>
    <lineage>
        <taxon>Bacteria</taxon>
        <taxon>Pseudomonadati</taxon>
        <taxon>Bacteroidota</taxon>
        <taxon>Chitinophagia</taxon>
        <taxon>Chitinophagales</taxon>
        <taxon>Chitinophagaceae</taxon>
        <taxon>Pinibacter</taxon>
    </lineage>
</organism>
<protein>
    <submittedName>
        <fullName evidence="4">DUF3857 and transglutaminase domain-containing protein</fullName>
    </submittedName>
</protein>
<evidence type="ECO:0000256" key="1">
    <source>
        <dbReference type="SAM" id="SignalP"/>
    </source>
</evidence>
<comment type="caution">
    <text evidence="4">The sequence shown here is derived from an EMBL/GenBank/DDBJ whole genome shotgun (WGS) entry which is preliminary data.</text>
</comment>
<feature type="domain" description="Transglutaminase-like" evidence="2">
    <location>
        <begin position="318"/>
        <end position="404"/>
    </location>
</feature>